<proteinExistence type="predicted"/>
<evidence type="ECO:0000256" key="1">
    <source>
        <dbReference type="SAM" id="MobiDB-lite"/>
    </source>
</evidence>
<feature type="signal peptide" evidence="2">
    <location>
        <begin position="1"/>
        <end position="20"/>
    </location>
</feature>
<evidence type="ECO:0000313" key="4">
    <source>
        <dbReference type="Proteomes" id="UP000014417"/>
    </source>
</evidence>
<dbReference type="OrthoDB" id="3268848at2"/>
<comment type="caution">
    <text evidence="3">The sequence shown here is derived from an EMBL/GenBank/DDBJ whole genome shotgun (WGS) entry which is preliminary data.</text>
</comment>
<dbReference type="RefSeq" id="WP_016456279.1">
    <property type="nucleotide sequence ID" value="NZ_KE150269.1"/>
</dbReference>
<feature type="region of interest" description="Disordered" evidence="1">
    <location>
        <begin position="156"/>
        <end position="179"/>
    </location>
</feature>
<name>S2WGX6_9ACTN</name>
<organism evidence="3 4">
    <name type="scientific">Propionimicrobium lymphophilum ACS-093-V-SCH5</name>
    <dbReference type="NCBI Taxonomy" id="883161"/>
    <lineage>
        <taxon>Bacteria</taxon>
        <taxon>Bacillati</taxon>
        <taxon>Actinomycetota</taxon>
        <taxon>Actinomycetes</taxon>
        <taxon>Propionibacteriales</taxon>
        <taxon>Propionibacteriaceae</taxon>
        <taxon>Propionimicrobium</taxon>
    </lineage>
</organism>
<evidence type="ECO:0008006" key="5">
    <source>
        <dbReference type="Google" id="ProtNLM"/>
    </source>
</evidence>
<gene>
    <name evidence="3" type="ORF">HMPREF9306_01453</name>
</gene>
<dbReference type="HOGENOM" id="CLU_1029984_0_0_11"/>
<dbReference type="STRING" id="883161.HMPREF9306_01453"/>
<feature type="chain" id="PRO_5038366459" description="Helix-turn-helix domain-containing protein" evidence="2">
    <location>
        <begin position="21"/>
        <end position="270"/>
    </location>
</feature>
<dbReference type="Proteomes" id="UP000014417">
    <property type="component" value="Unassembled WGS sequence"/>
</dbReference>
<feature type="compositionally biased region" description="Polar residues" evidence="1">
    <location>
        <begin position="158"/>
        <end position="171"/>
    </location>
</feature>
<dbReference type="AlphaFoldDB" id="S2WGX6"/>
<evidence type="ECO:0000256" key="2">
    <source>
        <dbReference type="SAM" id="SignalP"/>
    </source>
</evidence>
<sequence length="270" mass="29572">MASLSAYAPAPALLTSFANAGWGELSGATWQGVRSVLDALVRSLPYKSAAGFTSAPQIASRAGLSERWVRRCLCLLEDLEIIRWSRGQVVDGAPTASHIRINKTRLVELIRLAWPAHSAKEARRRSATIERIRAVKARYFKGKQHARVRVPVHAELSASPTTPKGWSSPQGATPHPVDNYSETRKAVKMKIPCAHSADVRECHRCVSTDHPPTGYVFDFTTCQACNKNKAGHELMVRAERSVDGTAHMFVPQLKRGSNAKPLPGVSYALD</sequence>
<keyword evidence="4" id="KW-1185">Reference proteome</keyword>
<evidence type="ECO:0000313" key="3">
    <source>
        <dbReference type="EMBL" id="EPD31897.1"/>
    </source>
</evidence>
<reference evidence="3 4" key="1">
    <citation type="submission" date="2013-04" db="EMBL/GenBank/DDBJ databases">
        <title>The Genome Sequence of Propionimicrobium lymphophilum ACS-093-V-SCH5.</title>
        <authorList>
            <consortium name="The Broad Institute Genomics Platform"/>
            <person name="Earl A."/>
            <person name="Ward D."/>
            <person name="Feldgarden M."/>
            <person name="Gevers D."/>
            <person name="Saerens B."/>
            <person name="Vaneechoutte M."/>
            <person name="Walker B."/>
            <person name="Young S."/>
            <person name="Zeng Q."/>
            <person name="Gargeya S."/>
            <person name="Fitzgerald M."/>
            <person name="Haas B."/>
            <person name="Abouelleil A."/>
            <person name="Allen A.W."/>
            <person name="Alvarado L."/>
            <person name="Arachchi H.M."/>
            <person name="Berlin A.M."/>
            <person name="Chapman S.B."/>
            <person name="Gainer-Dewar J."/>
            <person name="Goldberg J."/>
            <person name="Griggs A."/>
            <person name="Gujja S."/>
            <person name="Hansen M."/>
            <person name="Howarth C."/>
            <person name="Imamovic A."/>
            <person name="Ireland A."/>
            <person name="Larimer J."/>
            <person name="McCowan C."/>
            <person name="Murphy C."/>
            <person name="Pearson M."/>
            <person name="Poon T.W."/>
            <person name="Priest M."/>
            <person name="Roberts A."/>
            <person name="Saif S."/>
            <person name="Shea T."/>
            <person name="Sisk P."/>
            <person name="Sykes S."/>
            <person name="Wortman J."/>
            <person name="Nusbaum C."/>
            <person name="Birren B."/>
        </authorList>
    </citation>
    <scope>NUCLEOTIDE SEQUENCE [LARGE SCALE GENOMIC DNA]</scope>
    <source>
        <strain evidence="3 4">ACS-093-V-SCH5</strain>
    </source>
</reference>
<accession>S2WGX6</accession>
<protein>
    <recommendedName>
        <fullName evidence="5">Helix-turn-helix domain-containing protein</fullName>
    </recommendedName>
</protein>
<keyword evidence="2" id="KW-0732">Signal</keyword>
<dbReference type="EMBL" id="AGZR01000009">
    <property type="protein sequence ID" value="EPD31897.1"/>
    <property type="molecule type" value="Genomic_DNA"/>
</dbReference>